<feature type="domain" description="HTH tetR-type" evidence="9">
    <location>
        <begin position="10"/>
        <end position="70"/>
    </location>
</feature>
<evidence type="ECO:0000256" key="4">
    <source>
        <dbReference type="ARBA" id="ARBA00023015"/>
    </source>
</evidence>
<keyword evidence="4" id="KW-0805">Transcription regulation</keyword>
<dbReference type="Pfam" id="PF00440">
    <property type="entry name" value="TetR_N"/>
    <property type="match status" value="1"/>
</dbReference>
<dbReference type="InterPro" id="IPR001647">
    <property type="entry name" value="HTH_TetR"/>
</dbReference>
<dbReference type="GO" id="GO:0003677">
    <property type="term" value="F:DNA binding"/>
    <property type="evidence" value="ECO:0007669"/>
    <property type="project" value="UniProtKB-UniRule"/>
</dbReference>
<dbReference type="OrthoDB" id="7618612at2"/>
<evidence type="ECO:0000313" key="10">
    <source>
        <dbReference type="EMBL" id="SHO51110.1"/>
    </source>
</evidence>
<dbReference type="InterPro" id="IPR009057">
    <property type="entry name" value="Homeodomain-like_sf"/>
</dbReference>
<dbReference type="InterPro" id="IPR041646">
    <property type="entry name" value="IcaR_C"/>
</dbReference>
<dbReference type="SUPFAM" id="SSF46689">
    <property type="entry name" value="Homeodomain-like"/>
    <property type="match status" value="1"/>
</dbReference>
<evidence type="ECO:0000256" key="5">
    <source>
        <dbReference type="ARBA" id="ARBA00023125"/>
    </source>
</evidence>
<evidence type="ECO:0000259" key="9">
    <source>
        <dbReference type="PROSITE" id="PS50977"/>
    </source>
</evidence>
<evidence type="ECO:0000256" key="6">
    <source>
        <dbReference type="ARBA" id="ARBA00023163"/>
    </source>
</evidence>
<dbReference type="STRING" id="1121416.SAMN02745220_03846"/>
<evidence type="ECO:0000256" key="7">
    <source>
        <dbReference type="ARBA" id="ARBA00030200"/>
    </source>
</evidence>
<dbReference type="InterPro" id="IPR036271">
    <property type="entry name" value="Tet_transcr_reg_TetR-rel_C_sf"/>
</dbReference>
<comment type="subunit">
    <text evidence="2">Homodimer.</text>
</comment>
<dbReference type="RefSeq" id="WP_073615287.1">
    <property type="nucleotide sequence ID" value="NZ_FRFE01000023.1"/>
</dbReference>
<name>A0A1M7YEQ6_9BACT</name>
<organism evidence="10 11">
    <name type="scientific">Desulfopila aestuarii DSM 18488</name>
    <dbReference type="NCBI Taxonomy" id="1121416"/>
    <lineage>
        <taxon>Bacteria</taxon>
        <taxon>Pseudomonadati</taxon>
        <taxon>Thermodesulfobacteriota</taxon>
        <taxon>Desulfobulbia</taxon>
        <taxon>Desulfobulbales</taxon>
        <taxon>Desulfocapsaceae</taxon>
        <taxon>Desulfopila</taxon>
    </lineage>
</organism>
<gene>
    <name evidence="10" type="ORF">SAMN02745220_03846</name>
</gene>
<accession>A0A1M7YEQ6</accession>
<dbReference type="SUPFAM" id="SSF48498">
    <property type="entry name" value="Tetracyclin repressor-like, C-terminal domain"/>
    <property type="match status" value="1"/>
</dbReference>
<dbReference type="PANTHER" id="PTHR47506:SF6">
    <property type="entry name" value="HTH-TYPE TRANSCRIPTIONAL REPRESSOR NEMR"/>
    <property type="match status" value="1"/>
</dbReference>
<dbReference type="AlphaFoldDB" id="A0A1M7YEQ6"/>
<dbReference type="EMBL" id="FRFE01000023">
    <property type="protein sequence ID" value="SHO51110.1"/>
    <property type="molecule type" value="Genomic_DNA"/>
</dbReference>
<dbReference type="Proteomes" id="UP000184603">
    <property type="component" value="Unassembled WGS sequence"/>
</dbReference>
<evidence type="ECO:0000313" key="11">
    <source>
        <dbReference type="Proteomes" id="UP000184603"/>
    </source>
</evidence>
<sequence>MKSRKNLNAAMRKPEILEGYYNVLIREGLENASISKIAKELGIHTSLIFHYFQSKENLTFELVRLMIEKFKSVHLLSFEHIEDPQQRYRALLDLIFSLQWSRTVDPGVHFGFYYQSFRDQRTLEHLREMFAWLRDYLEGQLKVFNEHGIIKVGNPRMAADYIVTLMEGMEFHAQFLAEDQPFENFAGGVKASVHQLLTSGAF</sequence>
<evidence type="ECO:0000256" key="3">
    <source>
        <dbReference type="ARBA" id="ARBA00014341"/>
    </source>
</evidence>
<reference evidence="10 11" key="1">
    <citation type="submission" date="2016-12" db="EMBL/GenBank/DDBJ databases">
        <authorList>
            <person name="Song W.-J."/>
            <person name="Kurnit D.M."/>
        </authorList>
    </citation>
    <scope>NUCLEOTIDE SEQUENCE [LARGE SCALE GENOMIC DNA]</scope>
    <source>
        <strain evidence="10 11">DSM 18488</strain>
    </source>
</reference>
<proteinExistence type="predicted"/>
<comment type="function">
    <text evidence="1">Represses transcription of the icaADBC operon necessary for biofilm production.</text>
</comment>
<dbReference type="PANTHER" id="PTHR47506">
    <property type="entry name" value="TRANSCRIPTIONAL REGULATORY PROTEIN"/>
    <property type="match status" value="1"/>
</dbReference>
<protein>
    <recommendedName>
        <fullName evidence="3">Biofilm operon icaADBC HTH-type negative transcriptional regulator IcaR</fullName>
    </recommendedName>
    <alternativeName>
        <fullName evidence="7">Intercellular adhesion protein R</fullName>
    </alternativeName>
</protein>
<dbReference type="PROSITE" id="PS50977">
    <property type="entry name" value="HTH_TETR_2"/>
    <property type="match status" value="1"/>
</dbReference>
<evidence type="ECO:0000256" key="1">
    <source>
        <dbReference type="ARBA" id="ARBA00002291"/>
    </source>
</evidence>
<keyword evidence="11" id="KW-1185">Reference proteome</keyword>
<evidence type="ECO:0000256" key="8">
    <source>
        <dbReference type="PROSITE-ProRule" id="PRU00335"/>
    </source>
</evidence>
<dbReference type="Gene3D" id="1.10.357.10">
    <property type="entry name" value="Tetracycline Repressor, domain 2"/>
    <property type="match status" value="1"/>
</dbReference>
<evidence type="ECO:0000256" key="2">
    <source>
        <dbReference type="ARBA" id="ARBA00011738"/>
    </source>
</evidence>
<keyword evidence="6" id="KW-0804">Transcription</keyword>
<dbReference type="Pfam" id="PF18665">
    <property type="entry name" value="TetR_C_37"/>
    <property type="match status" value="1"/>
</dbReference>
<keyword evidence="5 8" id="KW-0238">DNA-binding</keyword>
<feature type="DNA-binding region" description="H-T-H motif" evidence="8">
    <location>
        <begin position="33"/>
        <end position="52"/>
    </location>
</feature>